<feature type="compositionally biased region" description="Low complexity" evidence="2">
    <location>
        <begin position="1857"/>
        <end position="1871"/>
    </location>
</feature>
<name>A0A444YZ31_ARAHY</name>
<dbReference type="Gene3D" id="2.60.40.1080">
    <property type="match status" value="1"/>
</dbReference>
<dbReference type="InterPro" id="IPR012677">
    <property type="entry name" value="Nucleotide-bd_a/b_plait_sf"/>
</dbReference>
<dbReference type="InterPro" id="IPR000504">
    <property type="entry name" value="RRM_dom"/>
</dbReference>
<feature type="domain" description="RRM" evidence="5">
    <location>
        <begin position="2274"/>
        <end position="2358"/>
    </location>
</feature>
<proteinExistence type="predicted"/>
<evidence type="ECO:0000256" key="4">
    <source>
        <dbReference type="SAM" id="SignalP"/>
    </source>
</evidence>
<keyword evidence="3" id="KW-0812">Transmembrane</keyword>
<reference evidence="6 7" key="1">
    <citation type="submission" date="2019-01" db="EMBL/GenBank/DDBJ databases">
        <title>Sequencing of cultivated peanut Arachis hypogaea provides insights into genome evolution and oil improvement.</title>
        <authorList>
            <person name="Chen X."/>
        </authorList>
    </citation>
    <scope>NUCLEOTIDE SEQUENCE [LARGE SCALE GENOMIC DNA]</scope>
    <source>
        <strain evidence="7">cv. Fuhuasheng</strain>
        <tissue evidence="6">Leaves</tissue>
    </source>
</reference>
<dbReference type="CDD" id="cd00590">
    <property type="entry name" value="RRM_SF"/>
    <property type="match status" value="1"/>
</dbReference>
<feature type="region of interest" description="Disordered" evidence="2">
    <location>
        <begin position="1857"/>
        <end position="1876"/>
    </location>
</feature>
<keyword evidence="3" id="KW-1133">Transmembrane helix</keyword>
<feature type="transmembrane region" description="Helical" evidence="3">
    <location>
        <begin position="1824"/>
        <end position="1846"/>
    </location>
</feature>
<keyword evidence="3" id="KW-0472">Membrane</keyword>
<dbReference type="InterPro" id="IPR003343">
    <property type="entry name" value="Big_2"/>
</dbReference>
<feature type="domain" description="RRM" evidence="5">
    <location>
        <begin position="2003"/>
        <end position="2076"/>
    </location>
</feature>
<evidence type="ECO:0000313" key="7">
    <source>
        <dbReference type="Proteomes" id="UP000289738"/>
    </source>
</evidence>
<dbReference type="Pfam" id="PF24427">
    <property type="entry name" value="Ig_GP210_16th"/>
    <property type="match status" value="1"/>
</dbReference>
<dbReference type="SUPFAM" id="SSF49373">
    <property type="entry name" value="Invasin/intimin cell-adhesion fragments"/>
    <property type="match status" value="1"/>
</dbReference>
<dbReference type="Pfam" id="PF02368">
    <property type="entry name" value="Big_2"/>
    <property type="match status" value="1"/>
</dbReference>
<feature type="compositionally biased region" description="Basic and acidic residues" evidence="2">
    <location>
        <begin position="2235"/>
        <end position="2250"/>
    </location>
</feature>
<keyword evidence="4" id="KW-0732">Signal</keyword>
<keyword evidence="7" id="KW-1185">Reference proteome</keyword>
<dbReference type="SMART" id="SM00635">
    <property type="entry name" value="BID_2"/>
    <property type="match status" value="3"/>
</dbReference>
<evidence type="ECO:0000313" key="6">
    <source>
        <dbReference type="EMBL" id="RYR07175.1"/>
    </source>
</evidence>
<dbReference type="PROSITE" id="PS50102">
    <property type="entry name" value="RRM"/>
    <property type="match status" value="4"/>
</dbReference>
<dbReference type="GO" id="GO:0003723">
    <property type="term" value="F:RNA binding"/>
    <property type="evidence" value="ECO:0007669"/>
    <property type="project" value="UniProtKB-UniRule"/>
</dbReference>
<feature type="region of interest" description="Disordered" evidence="2">
    <location>
        <begin position="2227"/>
        <end position="2271"/>
    </location>
</feature>
<evidence type="ECO:0000256" key="1">
    <source>
        <dbReference type="PROSITE-ProRule" id="PRU00176"/>
    </source>
</evidence>
<dbReference type="InterPro" id="IPR045197">
    <property type="entry name" value="NUP210-like"/>
</dbReference>
<dbReference type="InterPro" id="IPR056233">
    <property type="entry name" value="Ig_GP210_16th"/>
</dbReference>
<evidence type="ECO:0000256" key="3">
    <source>
        <dbReference type="SAM" id="Phobius"/>
    </source>
</evidence>
<dbReference type="PANTHER" id="PTHR23019">
    <property type="entry name" value="NUCLEAR PORE MEMBRANE GLYCOPROTEIN GP210-RELATED"/>
    <property type="match status" value="1"/>
</dbReference>
<organism evidence="6 7">
    <name type="scientific">Arachis hypogaea</name>
    <name type="common">Peanut</name>
    <dbReference type="NCBI Taxonomy" id="3818"/>
    <lineage>
        <taxon>Eukaryota</taxon>
        <taxon>Viridiplantae</taxon>
        <taxon>Streptophyta</taxon>
        <taxon>Embryophyta</taxon>
        <taxon>Tracheophyta</taxon>
        <taxon>Spermatophyta</taxon>
        <taxon>Magnoliopsida</taxon>
        <taxon>eudicotyledons</taxon>
        <taxon>Gunneridae</taxon>
        <taxon>Pentapetalae</taxon>
        <taxon>rosids</taxon>
        <taxon>fabids</taxon>
        <taxon>Fabales</taxon>
        <taxon>Fabaceae</taxon>
        <taxon>Papilionoideae</taxon>
        <taxon>50 kb inversion clade</taxon>
        <taxon>dalbergioids sensu lato</taxon>
        <taxon>Dalbergieae</taxon>
        <taxon>Pterocarpus clade</taxon>
        <taxon>Arachis</taxon>
    </lineage>
</organism>
<dbReference type="SUPFAM" id="SSF54928">
    <property type="entry name" value="RNA-binding domain, RBD"/>
    <property type="match status" value="3"/>
</dbReference>
<evidence type="ECO:0000256" key="2">
    <source>
        <dbReference type="SAM" id="MobiDB-lite"/>
    </source>
</evidence>
<dbReference type="PANTHER" id="PTHR23019:SF0">
    <property type="entry name" value="NUCLEAR PORE MEMBRANE GLYCOPROTEIN 210"/>
    <property type="match status" value="1"/>
</dbReference>
<dbReference type="Pfam" id="PF24425">
    <property type="entry name" value="Ig_GP210_15th"/>
    <property type="match status" value="1"/>
</dbReference>
<dbReference type="SMART" id="SM00360">
    <property type="entry name" value="RRM"/>
    <property type="match status" value="4"/>
</dbReference>
<feature type="signal peptide" evidence="4">
    <location>
        <begin position="1"/>
        <end position="22"/>
    </location>
</feature>
<keyword evidence="1" id="KW-0694">RNA-binding</keyword>
<sequence>MWEMMANFASFLLLSCVVVLIAFVHETLPYGGSSGPHIADVNLLLPPKMTYPVESWDHHDILNVLPEYNSSSKCSTSARLRSIAPYSGRKETAVYAADVNTGFVVRCKVFIDNISRIQIFHNSIKLDLDGLATLRIRAFDSEENVFSSLVGLQFMWNLMPEVSGLPHHLVNVPLKDSPLSDCGGLCGDLDIQIMLEENGVFSDLYVVRGVEIGHELVSVLLLEPQLKNLSDEIVLTVAEAMSLDPPSPVFVLVGAVIPYTLKVTRGNVPQVVALPSPHHHWSVSNGSVAQVDSKTGLAYAWNLGMTAIIVEDIRVAGHVQVSSLNVVLPASLSLFLAPLSSTGDPVEEIDSIPQTARWYVVSGHQYLIQIKVFAHAHDAQEIYITENDDIKVYDDHKYFKTFLVSNDIAVKHGWRNSKILKAYSPGLGKFTASLTYPAGADNKKEIITVVQEIMVCDQVMFTLENENRTILLPWAPGVYQDVELKAIGGCAKAVSDYKWLSSDTSTVSVSAFGIVQAKKPGKATIKVFSIYDSLNYDEVLVEVSIPSSMVVLHNFPVETVVGSHLQAAVTMKAANGAFFYRCNVFNSLIKWKAGSESFVIVNSTRDLSYLETATNTQFHSSADGFPCSWTHLYALNPGHAVIHAILSKEYNEYSHGPVVLKASFRVAAYVPLIVQQASDGNKFGGYWLDLAQTKSNKQSHTLEELYLVPGTSLDILLVGGPEQWDKGVDFIETVNVIRQDNALVENGVLVHRLSGSYNSLYGVSCQTLGTFKLLFKRGNLVGDDHPLPSVAEVWLSVTCSIPSHIVVIADEPVNEHVIIRAAAQADRSSGQLRNSPVTVANGRTIRVSAAGISDSGEPFANSSSLSLRWELSSCEGLAYWDYAFEIVKSNNWERFLVLRNESGLCIVRATVTGFIGSLEYNTSHLFRERENLLTDAIRLQLVSTLRVDPEFNLIYFNPKAKVNLSITGGSCFLEAVTNDSQVVEVTQPPSGLECFQLILSPKGLGIANLTLYDIGLTPPPRASALVQVADIEWIKIASGEEISLMEGGLQTIDLLAGTNDGRNFLASQFVYMTLHVHVEDGILELLDSDNFSSLVGGHVNAPSFKIRGRHLGITTLHVSAVQHSGHIIQSQAIKVEVYAPPVIHPRDIFLLPGASYVLAMKGGPTLGVNVEYSIENDKIASIDRYSGRLLAISVGNTTIIASVLVNGNNVICEAQSSLRVGVPSTVKLHVQSEQLGVGRKLPIYPLFPEGNLFSFYELCKNYHWTIEDEKILSFKMAESLLSASEESQVSGSGDENDLGFINVLYGRSAGKTSVAVSFSCELSTSRSKPQSRFYSSSLSVTVVPDLPLALGVPITWILPPHYETTSLLPSSSESYSQFDSHNRKGAIIYSLLKSLEKNSLQKDDISIDGDRIKTTASNNLACIQAKDRNTGRTEIASCVKVAEVSQIRIANKEVLLSVVNLAVGAEFDLPTSFYDYLGNPFYEAYNAVPFYVESNYPDILHINGTADGKGTVHVKAIRQGKALVRASIGEAPQKSDYVLIKVGAHIHPQNPVIHIGSPLNFSVKGLSDTVSGQWFTTNGSVISVDPISGMVKAIGEGSAQVSFQYARSKLQTTITVLKGDTISVDAPKEMLTNVPYPTKGYNFPVKLSISAGSPGGNNGVSFDCRVDPPYVGYVKPWLDLDSGNTYCLFFPYSPEHLVHSVPKLEGSRRDISLSIYASLRQHNSISGSASALFIGGFSVKEMGKNSMQLNLSPVSNRSSITILGNTDVEIQWHHQDLVMVKVLKNKRFQDKIIVTLPATGQRVEIGVNYEPEETASSSGTFDKALIAILLGTLLLSTLIAWIFGFLDGRVRSQQTRAPATASSAAAAPITPERSSPAIVKEMSPRTPQPFVEYVRRTIDETPYYKRERRRVNPQNTKIYVRGLSPTTRYDEVRKYFSKYGNVEKCTVREDRNPRRNLRIGFVTFKDVSVVDRVIVENHVINGCQVGVERCLGKRNVDDTFPANILYVYGIPGTVPPGFLANFFSDYGQVSLCSIEREKGHGSIYFESPQQVDDLIARFGNWINFHGFKLEISKHLQKRGPTVPCRVSVPLIAARADPGRMAVSNPAGGSTSSGRVVQNQLWQPYGSYGTMVPSVAFPNSIGYGQYYHVPIEEGGQGGGAMRQNFSTFAEANVSQGASSSGGGALNAGHDNPKVVTFYSPLSPLLSSLCTVLCCLNLSLTMDSAGNEQFVGGGEPFSHREDEHELQHHRREDEEDEEHEHHHNSQPLSGDGASPGKIFIGGLARDTTVVVFVYGFAAQFVKHFGKYGEITDSVIMKDRKTGQPRGFGFITYADPSVVDKVIEDNHVINGKQVEIKRTIPRGAVGSKDFRTKKIFVGGIPSTVTEVRFCFSCLRVLFRICREFGGFALILYSETELRNLFYLICSNMCCIGENLMNHLCAHHLHMQDKRDLSIMKFVHRWLHTFFGVVFELVCSACADEFRDFFTRYGEVKDHQIMRDHSTNRSRGFGFITFDSEEAVDDLLSMGNRIEFAGAQVEIKKAEPKKPNPPPTSSKRYNDSRSSYGGGYGDAYDGFGGSFGVGGYRSGGMYGGRSGAYGGYGSEFSGYGGYAGAMGPYRGDPSLGYAGRYGGGGFSRGYDLGGYGGASENYGAYGGAAAGGGSSAGGAYQTGYGAGLGGGYGGASGGSFYGSRGGYGAGRYHPYGSMSWVLLAREFFFFPTEIKKGEKPTTKEEWILLSFCFPIDQTYIFFFPHKTSVLVHERATLFANKVCDPTFVVSLFMKRLMVKDYFRVLFPINPGNQNTIISILTFPLDIFDSHGNGIFISQRLVSLSKLHYRFKLIKEKRIIKIHDLKFKKIKKKKPMLPILQTRLRFLHYSSSCSLIFI</sequence>
<dbReference type="InterPro" id="IPR055099">
    <property type="entry name" value="Ig_NUP210_7th"/>
</dbReference>
<dbReference type="STRING" id="3818.A0A444YZ31"/>
<accession>A0A444YZ31</accession>
<dbReference type="InterPro" id="IPR056232">
    <property type="entry name" value="Ig_GP210_15th"/>
</dbReference>
<feature type="domain" description="RRM" evidence="5">
    <location>
        <begin position="1916"/>
        <end position="1992"/>
    </location>
</feature>
<feature type="region of interest" description="Disordered" evidence="2">
    <location>
        <begin position="2534"/>
        <end position="2556"/>
    </location>
</feature>
<dbReference type="Pfam" id="PF22969">
    <property type="entry name" value="Ig_NUP210_2nd"/>
    <property type="match status" value="1"/>
</dbReference>
<feature type="domain" description="RRM" evidence="5">
    <location>
        <begin position="2459"/>
        <end position="2540"/>
    </location>
</feature>
<feature type="chain" id="PRO_5018998740" description="RRM domain-containing protein" evidence="4">
    <location>
        <begin position="23"/>
        <end position="2881"/>
    </location>
</feature>
<dbReference type="InterPro" id="IPR055097">
    <property type="entry name" value="Ig_NUP210_2nd"/>
</dbReference>
<gene>
    <name evidence="6" type="ORF">Ahy_B05g074493</name>
</gene>
<dbReference type="Pfam" id="PF00076">
    <property type="entry name" value="RRM_1"/>
    <property type="match status" value="3"/>
</dbReference>
<dbReference type="InterPro" id="IPR035979">
    <property type="entry name" value="RBD_domain_sf"/>
</dbReference>
<dbReference type="Pfam" id="PF22962">
    <property type="entry name" value="Ig_NUP210_7th"/>
    <property type="match status" value="1"/>
</dbReference>
<dbReference type="EMBL" id="SDMP01000015">
    <property type="protein sequence ID" value="RYR07175.1"/>
    <property type="molecule type" value="Genomic_DNA"/>
</dbReference>
<dbReference type="InterPro" id="IPR008964">
    <property type="entry name" value="Invasin/intimin_cell_adhesion"/>
</dbReference>
<dbReference type="Proteomes" id="UP000289738">
    <property type="component" value="Chromosome B05"/>
</dbReference>
<evidence type="ECO:0000259" key="5">
    <source>
        <dbReference type="PROSITE" id="PS50102"/>
    </source>
</evidence>
<protein>
    <recommendedName>
        <fullName evidence="5">RRM domain-containing protein</fullName>
    </recommendedName>
</protein>
<comment type="caution">
    <text evidence="6">The sequence shown here is derived from an EMBL/GenBank/DDBJ whole genome shotgun (WGS) entry which is preliminary data.</text>
</comment>
<dbReference type="Gene3D" id="3.30.70.330">
    <property type="match status" value="4"/>
</dbReference>